<dbReference type="InterPro" id="IPR029030">
    <property type="entry name" value="Caspase-like_dom_sf"/>
</dbReference>
<keyword evidence="6" id="KW-1185">Reference proteome</keyword>
<dbReference type="InterPro" id="IPR002138">
    <property type="entry name" value="Pept_C14_p10"/>
</dbReference>
<dbReference type="GO" id="GO:0006915">
    <property type="term" value="P:apoptotic process"/>
    <property type="evidence" value="ECO:0000318"/>
    <property type="project" value="GO_Central"/>
</dbReference>
<reference evidence="5" key="3">
    <citation type="submission" date="2025-09" db="UniProtKB">
        <authorList>
            <consortium name="Ensembl"/>
        </authorList>
    </citation>
    <scope>IDENTIFICATION</scope>
    <source>
        <strain evidence="5">Glennie</strain>
    </source>
</reference>
<dbReference type="PROSITE" id="PS50207">
    <property type="entry name" value="CASPASE_P10"/>
    <property type="match status" value="1"/>
</dbReference>
<dbReference type="PROSITE" id="PS01122">
    <property type="entry name" value="CASPASE_CYS"/>
    <property type="match status" value="1"/>
</dbReference>
<dbReference type="GO" id="GO:0004197">
    <property type="term" value="F:cysteine-type endopeptidase activity"/>
    <property type="evidence" value="ECO:0000318"/>
    <property type="project" value="GO_Central"/>
</dbReference>
<dbReference type="PANTHER" id="PTHR22576:SF41">
    <property type="entry name" value="CASPASE 14, APOPTOSIS-RELATED CYSTEINE PEPTIDASE"/>
    <property type="match status" value="1"/>
</dbReference>
<dbReference type="InterPro" id="IPR033139">
    <property type="entry name" value="Caspase_cys_AS"/>
</dbReference>
<evidence type="ECO:0008006" key="7">
    <source>
        <dbReference type="Google" id="ProtNLM"/>
    </source>
</evidence>
<dbReference type="GO" id="GO:0006508">
    <property type="term" value="P:proteolysis"/>
    <property type="evidence" value="ECO:0000318"/>
    <property type="project" value="GO_Central"/>
</dbReference>
<feature type="domain" description="Caspase family p20" evidence="4">
    <location>
        <begin position="6"/>
        <end position="132"/>
    </location>
</feature>
<evidence type="ECO:0000256" key="1">
    <source>
        <dbReference type="ARBA" id="ARBA00010134"/>
    </source>
</evidence>
<dbReference type="InterPro" id="IPR052039">
    <property type="entry name" value="Caspase-related_regulators"/>
</dbReference>
<dbReference type="PRINTS" id="PR00376">
    <property type="entry name" value="IL1BCENZYME"/>
</dbReference>
<dbReference type="GeneTree" id="ENSGT00940000164699"/>
<reference evidence="5" key="2">
    <citation type="submission" date="2025-08" db="UniProtKB">
        <authorList>
            <consortium name="Ensembl"/>
        </authorList>
    </citation>
    <scope>IDENTIFICATION</scope>
    <source>
        <strain evidence="5">Glennie</strain>
    </source>
</reference>
<dbReference type="Proteomes" id="UP000002279">
    <property type="component" value="Chromosome 17"/>
</dbReference>
<dbReference type="SMART" id="SM00115">
    <property type="entry name" value="CASc"/>
    <property type="match status" value="1"/>
</dbReference>
<dbReference type="Gene3D" id="3.30.70.1470">
    <property type="entry name" value="Caspase-like"/>
    <property type="match status" value="1"/>
</dbReference>
<dbReference type="AlphaFoldDB" id="A0A6I8N7K8"/>
<proteinExistence type="inferred from homology"/>
<evidence type="ECO:0000313" key="5">
    <source>
        <dbReference type="Ensembl" id="ENSOANP00000036775.1"/>
    </source>
</evidence>
<dbReference type="PROSITE" id="PS50208">
    <property type="entry name" value="CASPASE_P20"/>
    <property type="match status" value="1"/>
</dbReference>
<dbReference type="PANTHER" id="PTHR22576">
    <property type="entry name" value="MUCOSA ASSOCIATED LYMPHOID TISSUE LYMPHOMA TRANSLOCATION PROTEIN 1/PARACASPASE"/>
    <property type="match status" value="1"/>
</dbReference>
<dbReference type="GO" id="GO:0008047">
    <property type="term" value="F:enzyme activator activity"/>
    <property type="evidence" value="ECO:0000318"/>
    <property type="project" value="GO_Central"/>
</dbReference>
<dbReference type="SUPFAM" id="SSF52129">
    <property type="entry name" value="Caspase-like"/>
    <property type="match status" value="2"/>
</dbReference>
<dbReference type="Gene3D" id="3.40.50.1460">
    <property type="match status" value="1"/>
</dbReference>
<organism evidence="5 6">
    <name type="scientific">Ornithorhynchus anatinus</name>
    <name type="common">Duckbill platypus</name>
    <dbReference type="NCBI Taxonomy" id="9258"/>
    <lineage>
        <taxon>Eukaryota</taxon>
        <taxon>Metazoa</taxon>
        <taxon>Chordata</taxon>
        <taxon>Craniata</taxon>
        <taxon>Vertebrata</taxon>
        <taxon>Euteleostomi</taxon>
        <taxon>Mammalia</taxon>
        <taxon>Monotremata</taxon>
        <taxon>Ornithorhynchidae</taxon>
        <taxon>Ornithorhynchus</taxon>
    </lineage>
</organism>
<dbReference type="GO" id="GO:0043525">
    <property type="term" value="P:positive regulation of neuron apoptotic process"/>
    <property type="evidence" value="ECO:0000318"/>
    <property type="project" value="GO_Central"/>
</dbReference>
<accession>A0A6I8N7K8</accession>
<dbReference type="Bgee" id="ENSOANG00000039281">
    <property type="expression patterns" value="Expressed in testis"/>
</dbReference>
<dbReference type="InterPro" id="IPR001309">
    <property type="entry name" value="Pept_C14_p20"/>
</dbReference>
<evidence type="ECO:0000259" key="4">
    <source>
        <dbReference type="PROSITE" id="PS50208"/>
    </source>
</evidence>
<feature type="domain" description="Caspase family p10" evidence="3">
    <location>
        <begin position="256"/>
        <end position="317"/>
    </location>
</feature>
<sequence>MARPARRNRALVIVNDRFSSRDEEEPLQRRLGASWEGKKLARALSDLGYVVGLHLNCSAPRILQLFREESQAEHGDCFVSILSSHGQEGLVFGNQGQPVHLAQLLHTLDPQNSSALAGKPKIFFIQACRGEERDPGVWVEADSASQDGDGTFSPLPALPENSVVSFACCPGECPAWGEGAAGGWGAWLLPAQMAPAQQTVERPSSSGEDARVLSRWVQAGLGIGGAPGGAGWAGIVPESALPPAPGYGAFRRGGSSWLLETLLRLLQGEERHWELMPFLTLLNGTVARDFEAGGAFSGQKAMPCFVSTLRQEVFPFSGGPSGPLPPEP</sequence>
<reference evidence="5 6" key="1">
    <citation type="journal article" date="2008" name="Nature">
        <title>Genome analysis of the platypus reveals unique signatures of evolution.</title>
        <authorList>
            <person name="Warren W.C."/>
            <person name="Hillier L.W."/>
            <person name="Marshall Graves J.A."/>
            <person name="Birney E."/>
            <person name="Ponting C.P."/>
            <person name="Grutzner F."/>
            <person name="Belov K."/>
            <person name="Miller W."/>
            <person name="Clarke L."/>
            <person name="Chinwalla A.T."/>
            <person name="Yang S.P."/>
            <person name="Heger A."/>
            <person name="Locke D.P."/>
            <person name="Miethke P."/>
            <person name="Waters P.D."/>
            <person name="Veyrunes F."/>
            <person name="Fulton L."/>
            <person name="Fulton B."/>
            <person name="Graves T."/>
            <person name="Wallis J."/>
            <person name="Puente X.S."/>
            <person name="Lopez-Otin C."/>
            <person name="Ordonez G.R."/>
            <person name="Eichler E.E."/>
            <person name="Chen L."/>
            <person name="Cheng Z."/>
            <person name="Deakin J.E."/>
            <person name="Alsop A."/>
            <person name="Thompson K."/>
            <person name="Kirby P."/>
            <person name="Papenfuss A.T."/>
            <person name="Wakefield M.J."/>
            <person name="Olender T."/>
            <person name="Lancet D."/>
            <person name="Huttley G.A."/>
            <person name="Smit A.F."/>
            <person name="Pask A."/>
            <person name="Temple-Smith P."/>
            <person name="Batzer M.A."/>
            <person name="Walker J.A."/>
            <person name="Konkel M.K."/>
            <person name="Harris R.S."/>
            <person name="Whittington C.M."/>
            <person name="Wong E.S."/>
            <person name="Gemmell N.J."/>
            <person name="Buschiazzo E."/>
            <person name="Vargas Jentzsch I.M."/>
            <person name="Merkel A."/>
            <person name="Schmitz J."/>
            <person name="Zemann A."/>
            <person name="Churakov G."/>
            <person name="Kriegs J.O."/>
            <person name="Brosius J."/>
            <person name="Murchison E.P."/>
            <person name="Sachidanandam R."/>
            <person name="Smith C."/>
            <person name="Hannon G.J."/>
            <person name="Tsend-Ayush E."/>
            <person name="McMillan D."/>
            <person name="Attenborough R."/>
            <person name="Rens W."/>
            <person name="Ferguson-Smith M."/>
            <person name="Lefevre C.M."/>
            <person name="Sharp J.A."/>
            <person name="Nicholas K.R."/>
            <person name="Ray D.A."/>
            <person name="Kube M."/>
            <person name="Reinhardt R."/>
            <person name="Pringle T.H."/>
            <person name="Taylor J."/>
            <person name="Jones R.C."/>
            <person name="Nixon B."/>
            <person name="Dacheux J.L."/>
            <person name="Niwa H."/>
            <person name="Sekita Y."/>
            <person name="Huang X."/>
            <person name="Stark A."/>
            <person name="Kheradpour P."/>
            <person name="Kellis M."/>
            <person name="Flicek P."/>
            <person name="Chen Y."/>
            <person name="Webber C."/>
            <person name="Hardison R."/>
            <person name="Nelson J."/>
            <person name="Hallsworth-Pepin K."/>
            <person name="Delehaunty K."/>
            <person name="Markovic C."/>
            <person name="Minx P."/>
            <person name="Feng Y."/>
            <person name="Kremitzki C."/>
            <person name="Mitreva M."/>
            <person name="Glasscock J."/>
            <person name="Wylie T."/>
            <person name="Wohldmann P."/>
            <person name="Thiru P."/>
            <person name="Nhan M.N."/>
            <person name="Pohl C.S."/>
            <person name="Smith S.M."/>
            <person name="Hou S."/>
            <person name="Nefedov M."/>
            <person name="de Jong P.J."/>
            <person name="Renfree M.B."/>
            <person name="Mardis E.R."/>
            <person name="Wilson R.K."/>
        </authorList>
    </citation>
    <scope>NUCLEOTIDE SEQUENCE [LARGE SCALE GENOMIC DNA]</scope>
    <source>
        <strain evidence="5 6">Glennie</strain>
    </source>
</reference>
<protein>
    <recommendedName>
        <fullName evidence="7">Caspase family p20 domain-containing protein</fullName>
    </recommendedName>
</protein>
<dbReference type="Ensembl" id="ENSOANT00000058375.1">
    <property type="protein sequence ID" value="ENSOANP00000036775.1"/>
    <property type="gene ID" value="ENSOANG00000039281.1"/>
</dbReference>
<evidence type="ECO:0000256" key="2">
    <source>
        <dbReference type="RuleBase" id="RU003971"/>
    </source>
</evidence>
<dbReference type="OMA" id="WESMFLK"/>
<dbReference type="Pfam" id="PF00656">
    <property type="entry name" value="Peptidase_C14"/>
    <property type="match status" value="1"/>
</dbReference>
<dbReference type="GO" id="GO:0097194">
    <property type="term" value="P:execution phase of apoptosis"/>
    <property type="evidence" value="ECO:0000318"/>
    <property type="project" value="GO_Central"/>
</dbReference>
<dbReference type="InParanoid" id="A0A6I8N7K8"/>
<evidence type="ECO:0000259" key="3">
    <source>
        <dbReference type="PROSITE" id="PS50207"/>
    </source>
</evidence>
<dbReference type="InterPro" id="IPR015917">
    <property type="entry name" value="Pept_C14A"/>
</dbReference>
<name>A0A6I8N7K8_ORNAN</name>
<evidence type="ECO:0000313" key="6">
    <source>
        <dbReference type="Proteomes" id="UP000002279"/>
    </source>
</evidence>
<comment type="similarity">
    <text evidence="1 2">Belongs to the peptidase C14A family.</text>
</comment>
<dbReference type="InterPro" id="IPR011600">
    <property type="entry name" value="Pept_C14_caspase"/>
</dbReference>
<dbReference type="GO" id="GO:0005737">
    <property type="term" value="C:cytoplasm"/>
    <property type="evidence" value="ECO:0000318"/>
    <property type="project" value="GO_Central"/>
</dbReference>